<accession>A0A7W7P4E8</accession>
<dbReference type="Proteomes" id="UP000566995">
    <property type="component" value="Unassembled WGS sequence"/>
</dbReference>
<sequence>MVVIIGIEFKSRSDYEEGLRIAAHRYTEVNENHSYCILRERGFEAYVLRNARIPFIAYATGGQEILDTNVDLSKLKRKSARVMLRTLSGGPGPEGFTPLLSAEDDATIMEWPRKLILSSKYLGRRVEYVPRAEFFERWYTDGRLSFPIFIKGSDKGPTHGSSLRHVINSREELESLIRPIERAMRPDIGVPGDWVIHNRDPDWYCPYREMTQRGRLHEEVIRHDFIVSAVMNIAKDAPKAGASEGSKREYRCFVFKGQVMSFSRYVDYQSEDVPLAVRQFAVSFAADQNPLLPIAYALDIAETEQGCQVVELNQFTRSGRYLDNAPLPMYRAIDKHFNSHARIPLIEPMALPMPITDDEDLKLDFKGAFGGLGII</sequence>
<comment type="caution">
    <text evidence="2">The sequence shown here is derived from an EMBL/GenBank/DDBJ whole genome shotgun (WGS) entry which is preliminary data.</text>
</comment>
<dbReference type="InterPro" id="IPR025643">
    <property type="entry name" value="R2K_3"/>
</dbReference>
<reference evidence="2 3" key="1">
    <citation type="submission" date="2020-08" db="EMBL/GenBank/DDBJ databases">
        <title>Functional genomics of gut bacteria from endangered species of beetles.</title>
        <authorList>
            <person name="Carlos-Shanley C."/>
        </authorList>
    </citation>
    <scope>NUCLEOTIDE SEQUENCE [LARGE SCALE GENOMIC DNA]</scope>
    <source>
        <strain evidence="2 3">S00179</strain>
    </source>
</reference>
<protein>
    <recommendedName>
        <fullName evidence="1">ATP-grasp domain-containing protein</fullName>
    </recommendedName>
</protein>
<feature type="domain" description="ATP-grasp" evidence="1">
    <location>
        <begin position="245"/>
        <end position="321"/>
    </location>
</feature>
<gene>
    <name evidence="2" type="ORF">HNP46_005716</name>
</gene>
<evidence type="ECO:0000313" key="2">
    <source>
        <dbReference type="EMBL" id="MBB4866809.1"/>
    </source>
</evidence>
<organism evidence="2 3">
    <name type="scientific">Pseudomonas nitroreducens</name>
    <dbReference type="NCBI Taxonomy" id="46680"/>
    <lineage>
        <taxon>Bacteria</taxon>
        <taxon>Pseudomonadati</taxon>
        <taxon>Pseudomonadota</taxon>
        <taxon>Gammaproteobacteria</taxon>
        <taxon>Pseudomonadales</taxon>
        <taxon>Pseudomonadaceae</taxon>
        <taxon>Pseudomonas</taxon>
    </lineage>
</organism>
<dbReference type="EMBL" id="JACHLI010000032">
    <property type="protein sequence ID" value="MBB4866809.1"/>
    <property type="molecule type" value="Genomic_DNA"/>
</dbReference>
<name>A0A7W7P4E8_PSENT</name>
<dbReference type="Pfam" id="PF14243">
    <property type="entry name" value="R2K_3"/>
    <property type="match status" value="1"/>
</dbReference>
<evidence type="ECO:0000259" key="1">
    <source>
        <dbReference type="Pfam" id="PF14243"/>
    </source>
</evidence>
<evidence type="ECO:0000313" key="3">
    <source>
        <dbReference type="Proteomes" id="UP000566995"/>
    </source>
</evidence>
<dbReference type="AlphaFoldDB" id="A0A7W7P4E8"/>
<dbReference type="RefSeq" id="WP_184595664.1">
    <property type="nucleotide sequence ID" value="NZ_JACHLI010000032.1"/>
</dbReference>
<proteinExistence type="predicted"/>